<protein>
    <submittedName>
        <fullName evidence="2">Thioredoxin</fullName>
    </submittedName>
</protein>
<proteinExistence type="predicted"/>
<sequence length="257" mass="29151">MQLEVKLHALEKEKDKYFTLVLIGILRKHSSCGWSWCRGYIITTTHSYKVLSAICLCCLQEFSMLWDIKATPTFLFLKDGYQFDNLVGDNKPELLKKINGIVDSESGRHMGSECKTFSWVDPELPNEYYNQEVFKLLKKVNLNQNKIDAENCTIREMERSFDFQKLTMEKEVLCLQMELKEMKSSGLGSLKDLSPLCFIPMCLIEGVHRGPKPLGILSDLIMPPGLIIVGIVGLLEVLLLSVSIVVLMGILKIDVLS</sequence>
<dbReference type="OrthoDB" id="2121326at2759"/>
<name>A0A2U1MDK6_ARTAN</name>
<gene>
    <name evidence="2" type="ORF">CTI12_AA392470</name>
</gene>
<feature type="transmembrane region" description="Helical" evidence="1">
    <location>
        <begin position="226"/>
        <end position="251"/>
    </location>
</feature>
<evidence type="ECO:0000256" key="1">
    <source>
        <dbReference type="SAM" id="Phobius"/>
    </source>
</evidence>
<evidence type="ECO:0000313" key="3">
    <source>
        <dbReference type="Proteomes" id="UP000245207"/>
    </source>
</evidence>
<keyword evidence="1" id="KW-0472">Membrane</keyword>
<dbReference type="EMBL" id="PKPP01005646">
    <property type="protein sequence ID" value="PWA59345.1"/>
    <property type="molecule type" value="Genomic_DNA"/>
</dbReference>
<comment type="caution">
    <text evidence="2">The sequence shown here is derived from an EMBL/GenBank/DDBJ whole genome shotgun (WGS) entry which is preliminary data.</text>
</comment>
<accession>A0A2U1MDK6</accession>
<dbReference type="Gene3D" id="3.40.30.10">
    <property type="entry name" value="Glutaredoxin"/>
    <property type="match status" value="1"/>
</dbReference>
<evidence type="ECO:0000313" key="2">
    <source>
        <dbReference type="EMBL" id="PWA59345.1"/>
    </source>
</evidence>
<reference evidence="2 3" key="1">
    <citation type="journal article" date="2018" name="Mol. Plant">
        <title>The genome of Artemisia annua provides insight into the evolution of Asteraceae family and artemisinin biosynthesis.</title>
        <authorList>
            <person name="Shen Q."/>
            <person name="Zhang L."/>
            <person name="Liao Z."/>
            <person name="Wang S."/>
            <person name="Yan T."/>
            <person name="Shi P."/>
            <person name="Liu M."/>
            <person name="Fu X."/>
            <person name="Pan Q."/>
            <person name="Wang Y."/>
            <person name="Lv Z."/>
            <person name="Lu X."/>
            <person name="Zhang F."/>
            <person name="Jiang W."/>
            <person name="Ma Y."/>
            <person name="Chen M."/>
            <person name="Hao X."/>
            <person name="Li L."/>
            <person name="Tang Y."/>
            <person name="Lv G."/>
            <person name="Zhou Y."/>
            <person name="Sun X."/>
            <person name="Brodelius P.E."/>
            <person name="Rose J.K.C."/>
            <person name="Tang K."/>
        </authorList>
    </citation>
    <scope>NUCLEOTIDE SEQUENCE [LARGE SCALE GENOMIC DNA]</scope>
    <source>
        <strain evidence="3">cv. Huhao1</strain>
        <tissue evidence="2">Leaf</tissue>
    </source>
</reference>
<dbReference type="STRING" id="35608.A0A2U1MDK6"/>
<keyword evidence="1" id="KW-0812">Transmembrane</keyword>
<organism evidence="2 3">
    <name type="scientific">Artemisia annua</name>
    <name type="common">Sweet wormwood</name>
    <dbReference type="NCBI Taxonomy" id="35608"/>
    <lineage>
        <taxon>Eukaryota</taxon>
        <taxon>Viridiplantae</taxon>
        <taxon>Streptophyta</taxon>
        <taxon>Embryophyta</taxon>
        <taxon>Tracheophyta</taxon>
        <taxon>Spermatophyta</taxon>
        <taxon>Magnoliopsida</taxon>
        <taxon>eudicotyledons</taxon>
        <taxon>Gunneridae</taxon>
        <taxon>Pentapetalae</taxon>
        <taxon>asterids</taxon>
        <taxon>campanulids</taxon>
        <taxon>Asterales</taxon>
        <taxon>Asteraceae</taxon>
        <taxon>Asteroideae</taxon>
        <taxon>Anthemideae</taxon>
        <taxon>Artemisiinae</taxon>
        <taxon>Artemisia</taxon>
    </lineage>
</organism>
<keyword evidence="1" id="KW-1133">Transmembrane helix</keyword>
<dbReference type="AlphaFoldDB" id="A0A2U1MDK6"/>
<keyword evidence="3" id="KW-1185">Reference proteome</keyword>
<dbReference type="Proteomes" id="UP000245207">
    <property type="component" value="Unassembled WGS sequence"/>
</dbReference>